<dbReference type="STRING" id="4555.A0A368REY5"/>
<reference evidence="7" key="1">
    <citation type="journal article" date="2012" name="Nat. Biotechnol.">
        <title>Reference genome sequence of the model plant Setaria.</title>
        <authorList>
            <person name="Bennetzen J.L."/>
            <person name="Schmutz J."/>
            <person name="Wang H."/>
            <person name="Percifield R."/>
            <person name="Hawkins J."/>
            <person name="Pontaroli A.C."/>
            <person name="Estep M."/>
            <person name="Feng L."/>
            <person name="Vaughn J.N."/>
            <person name="Grimwood J."/>
            <person name="Jenkins J."/>
            <person name="Barry K."/>
            <person name="Lindquist E."/>
            <person name="Hellsten U."/>
            <person name="Deshpande S."/>
            <person name="Wang X."/>
            <person name="Wu X."/>
            <person name="Mitros T."/>
            <person name="Triplett J."/>
            <person name="Yang X."/>
            <person name="Ye C.Y."/>
            <person name="Mauro-Herrera M."/>
            <person name="Wang L."/>
            <person name="Li P."/>
            <person name="Sharma M."/>
            <person name="Sharma R."/>
            <person name="Ronald P.C."/>
            <person name="Panaud O."/>
            <person name="Kellogg E.A."/>
            <person name="Brutnell T.P."/>
            <person name="Doust A.N."/>
            <person name="Tuskan G.A."/>
            <person name="Rokhsar D."/>
            <person name="Devos K.M."/>
        </authorList>
    </citation>
    <scope>NUCLEOTIDE SEQUENCE [LARGE SCALE GENOMIC DNA]</scope>
    <source>
        <strain evidence="7">Yugu1</strain>
    </source>
</reference>
<feature type="region of interest" description="Disordered" evidence="5">
    <location>
        <begin position="129"/>
        <end position="154"/>
    </location>
</feature>
<evidence type="ECO:0000256" key="1">
    <source>
        <dbReference type="ARBA" id="ARBA00022723"/>
    </source>
</evidence>
<dbReference type="GO" id="GO:0008270">
    <property type="term" value="F:zinc ion binding"/>
    <property type="evidence" value="ECO:0007669"/>
    <property type="project" value="UniProtKB-KW"/>
</dbReference>
<gene>
    <name evidence="7" type="ORF">SETIT_5G429300v2</name>
</gene>
<dbReference type="InterPro" id="IPR017907">
    <property type="entry name" value="Znf_RING_CS"/>
</dbReference>
<feature type="compositionally biased region" description="Polar residues" evidence="5">
    <location>
        <begin position="142"/>
        <end position="154"/>
    </location>
</feature>
<keyword evidence="3" id="KW-0862">Zinc</keyword>
<dbReference type="AlphaFoldDB" id="A0A368REY5"/>
<dbReference type="Pfam" id="PF13923">
    <property type="entry name" value="zf-C3HC4_2"/>
    <property type="match status" value="1"/>
</dbReference>
<dbReference type="GO" id="GO:0061630">
    <property type="term" value="F:ubiquitin protein ligase activity"/>
    <property type="evidence" value="ECO:0007669"/>
    <property type="project" value="InterPro"/>
</dbReference>
<dbReference type="EMBL" id="CM003532">
    <property type="protein sequence ID" value="RCV28766.1"/>
    <property type="molecule type" value="Genomic_DNA"/>
</dbReference>
<feature type="domain" description="RING-type" evidence="6">
    <location>
        <begin position="288"/>
        <end position="326"/>
    </location>
</feature>
<dbReference type="InterPro" id="IPR049627">
    <property type="entry name" value="SLX8"/>
</dbReference>
<feature type="region of interest" description="Disordered" evidence="5">
    <location>
        <begin position="50"/>
        <end position="80"/>
    </location>
</feature>
<evidence type="ECO:0000259" key="6">
    <source>
        <dbReference type="PROSITE" id="PS50089"/>
    </source>
</evidence>
<sequence>MVTSLHAPGARTGPYTHGSPASPRSRTARMRLLQTRCTDPRQPRLVSYLNRQKVGGQRKKPTSLLASSQPRTLVAPRGPDDEPDSFLCSIGFGQACIFYCNTMNSPGAGRRIQKRRRTTTKSLSQLLDLNCPPAEGAEGGSPFSSLPVSHNEASSSMTVQLNQASSSIPPATNEPHIGMHSCPIDVEAIDDDVVIYSSTSLPQARQQSTRRITVILDDDSDTNPEPAGDALDEHVNTLLSLGTNRRHEPPSATNTFPVISLVDTPEVNFFKAPPEPVKEVPKEPKFTCPICMNELTEAASTVCGHIFCQKCIKAAIQAQKKCPTCRRTLNKNQHHRVYLPTTE</sequence>
<name>A0A368REY5_SETIT</name>
<proteinExistence type="predicted"/>
<dbReference type="OrthoDB" id="6105938at2759"/>
<dbReference type="InterPro" id="IPR001841">
    <property type="entry name" value="Znf_RING"/>
</dbReference>
<dbReference type="PROSITE" id="PS50089">
    <property type="entry name" value="ZF_RING_2"/>
    <property type="match status" value="1"/>
</dbReference>
<keyword evidence="2 4" id="KW-0863">Zinc-finger</keyword>
<evidence type="ECO:0000256" key="2">
    <source>
        <dbReference type="ARBA" id="ARBA00022771"/>
    </source>
</evidence>
<dbReference type="SMART" id="SM00184">
    <property type="entry name" value="RING"/>
    <property type="match status" value="1"/>
</dbReference>
<protein>
    <recommendedName>
        <fullName evidence="6">RING-type domain-containing protein</fullName>
    </recommendedName>
</protein>
<evidence type="ECO:0000313" key="7">
    <source>
        <dbReference type="EMBL" id="RCV28766.1"/>
    </source>
</evidence>
<reference evidence="7" key="2">
    <citation type="submission" date="2015-07" db="EMBL/GenBank/DDBJ databases">
        <authorList>
            <person name="Noorani M."/>
        </authorList>
    </citation>
    <scope>NUCLEOTIDE SEQUENCE</scope>
    <source>
        <strain evidence="7">Yugu1</strain>
    </source>
</reference>
<accession>A0A368REY5</accession>
<keyword evidence="1" id="KW-0479">Metal-binding</keyword>
<dbReference type="SUPFAM" id="SSF57850">
    <property type="entry name" value="RING/U-box"/>
    <property type="match status" value="1"/>
</dbReference>
<evidence type="ECO:0000256" key="4">
    <source>
        <dbReference type="PROSITE-ProRule" id="PRU00175"/>
    </source>
</evidence>
<dbReference type="PANTHER" id="PTHR47094:SF1">
    <property type="entry name" value="RING-TYPE E3 UBIQUITIN TRANSFERASE"/>
    <property type="match status" value="1"/>
</dbReference>
<evidence type="ECO:0000256" key="5">
    <source>
        <dbReference type="SAM" id="MobiDB-lite"/>
    </source>
</evidence>
<evidence type="ECO:0000256" key="3">
    <source>
        <dbReference type="ARBA" id="ARBA00022833"/>
    </source>
</evidence>
<dbReference type="Gene3D" id="3.30.40.10">
    <property type="entry name" value="Zinc/RING finger domain, C3HC4 (zinc finger)"/>
    <property type="match status" value="1"/>
</dbReference>
<organism evidence="7">
    <name type="scientific">Setaria italica</name>
    <name type="common">Foxtail millet</name>
    <name type="synonym">Panicum italicum</name>
    <dbReference type="NCBI Taxonomy" id="4555"/>
    <lineage>
        <taxon>Eukaryota</taxon>
        <taxon>Viridiplantae</taxon>
        <taxon>Streptophyta</taxon>
        <taxon>Embryophyta</taxon>
        <taxon>Tracheophyta</taxon>
        <taxon>Spermatophyta</taxon>
        <taxon>Magnoliopsida</taxon>
        <taxon>Liliopsida</taxon>
        <taxon>Poales</taxon>
        <taxon>Poaceae</taxon>
        <taxon>PACMAD clade</taxon>
        <taxon>Panicoideae</taxon>
        <taxon>Panicodae</taxon>
        <taxon>Paniceae</taxon>
        <taxon>Cenchrinae</taxon>
        <taxon>Setaria</taxon>
    </lineage>
</organism>
<feature type="region of interest" description="Disordered" evidence="5">
    <location>
        <begin position="1"/>
        <end position="25"/>
    </location>
</feature>
<dbReference type="PROSITE" id="PS00518">
    <property type="entry name" value="ZF_RING_1"/>
    <property type="match status" value="1"/>
</dbReference>
<dbReference type="InterPro" id="IPR013083">
    <property type="entry name" value="Znf_RING/FYVE/PHD"/>
</dbReference>
<dbReference type="PANTHER" id="PTHR47094">
    <property type="entry name" value="ELFLESS, ISOFORM B"/>
    <property type="match status" value="1"/>
</dbReference>